<gene>
    <name evidence="2" type="ORF">JFN88_07850</name>
</gene>
<sequence length="294" mass="33349">MNFSLETIQWLETNSAFKPFPGGINDALGSMMIHSMKQGMEAEVVKLSQSDHSYVLKIWNRHSRPDVGFQFQLLQALTKRKLAVSVPLGWGVNSDEHHVLLTVFGGTPVSALNAQEMRKLAQILAHINRISQEELSELALPQNEFISYFYPGIEEHPDLQQTLSQLVDQAHLRQDRLIHGDYHLENILEDGNTFTIIDWTNGQLGDPRYDLAWSLLLLRVFASERLATVFGNAYLKEHPMTQEELDCFEAIACIRGVLLYREGNMAIEKNVLKKLRGIIKRNPQLAGMDSLVQA</sequence>
<dbReference type="RefSeq" id="WP_199018771.1">
    <property type="nucleotide sequence ID" value="NZ_JAELUP010000022.1"/>
</dbReference>
<dbReference type="SUPFAM" id="SSF56112">
    <property type="entry name" value="Protein kinase-like (PK-like)"/>
    <property type="match status" value="1"/>
</dbReference>
<dbReference type="Pfam" id="PF01636">
    <property type="entry name" value="APH"/>
    <property type="match status" value="1"/>
</dbReference>
<proteinExistence type="predicted"/>
<dbReference type="Gene3D" id="3.90.1200.10">
    <property type="match status" value="1"/>
</dbReference>
<evidence type="ECO:0000259" key="1">
    <source>
        <dbReference type="Pfam" id="PF01636"/>
    </source>
</evidence>
<accession>A0A934J3Z6</accession>
<dbReference type="EMBL" id="JAELUP010000022">
    <property type="protein sequence ID" value="MBJ6361219.1"/>
    <property type="molecule type" value="Genomic_DNA"/>
</dbReference>
<evidence type="ECO:0000313" key="2">
    <source>
        <dbReference type="EMBL" id="MBJ6361219.1"/>
    </source>
</evidence>
<comment type="caution">
    <text evidence="2">The sequence shown here is derived from an EMBL/GenBank/DDBJ whole genome shotgun (WGS) entry which is preliminary data.</text>
</comment>
<name>A0A934J3Z6_9BACL</name>
<feature type="domain" description="Aminoglycoside phosphotransferase" evidence="1">
    <location>
        <begin position="38"/>
        <end position="236"/>
    </location>
</feature>
<dbReference type="InterPro" id="IPR002575">
    <property type="entry name" value="Aminoglycoside_PTrfase"/>
</dbReference>
<dbReference type="InterPro" id="IPR011009">
    <property type="entry name" value="Kinase-like_dom_sf"/>
</dbReference>
<dbReference type="Proteomes" id="UP000640274">
    <property type="component" value="Unassembled WGS sequence"/>
</dbReference>
<organism evidence="2 3">
    <name type="scientific">Paenibacillus roseus</name>
    <dbReference type="NCBI Taxonomy" id="2798579"/>
    <lineage>
        <taxon>Bacteria</taxon>
        <taxon>Bacillati</taxon>
        <taxon>Bacillota</taxon>
        <taxon>Bacilli</taxon>
        <taxon>Bacillales</taxon>
        <taxon>Paenibacillaceae</taxon>
        <taxon>Paenibacillus</taxon>
    </lineage>
</organism>
<evidence type="ECO:0000313" key="3">
    <source>
        <dbReference type="Proteomes" id="UP000640274"/>
    </source>
</evidence>
<protein>
    <submittedName>
        <fullName evidence="2">Aminoglycoside phosphotransferase family protein</fullName>
    </submittedName>
</protein>
<dbReference type="AlphaFoldDB" id="A0A934J3Z6"/>
<reference evidence="2" key="1">
    <citation type="submission" date="2020-12" db="EMBL/GenBank/DDBJ databases">
        <authorList>
            <person name="Huq M.A."/>
        </authorList>
    </citation>
    <scope>NUCLEOTIDE SEQUENCE</scope>
    <source>
        <strain evidence="2">MAHUQ-46</strain>
    </source>
</reference>
<keyword evidence="3" id="KW-1185">Reference proteome</keyword>